<keyword evidence="1" id="KW-0812">Transmembrane</keyword>
<keyword evidence="1" id="KW-0472">Membrane</keyword>
<feature type="transmembrane region" description="Helical" evidence="1">
    <location>
        <begin position="165"/>
        <end position="190"/>
    </location>
</feature>
<gene>
    <name evidence="2" type="ordered locus">Deide_17330</name>
</gene>
<organism evidence="2 3">
    <name type="scientific">Deinococcus deserti (strain DSM 17065 / CIP 109153 / LMG 22923 / VCD115)</name>
    <dbReference type="NCBI Taxonomy" id="546414"/>
    <lineage>
        <taxon>Bacteria</taxon>
        <taxon>Thermotogati</taxon>
        <taxon>Deinococcota</taxon>
        <taxon>Deinococci</taxon>
        <taxon>Deinococcales</taxon>
        <taxon>Deinococcaceae</taxon>
        <taxon>Deinococcus</taxon>
    </lineage>
</organism>
<dbReference type="PaxDb" id="546414-Deide_17330"/>
<feature type="transmembrane region" description="Helical" evidence="1">
    <location>
        <begin position="135"/>
        <end position="153"/>
    </location>
</feature>
<feature type="transmembrane region" description="Helical" evidence="1">
    <location>
        <begin position="64"/>
        <end position="82"/>
    </location>
</feature>
<protein>
    <submittedName>
        <fullName evidence="2">Uncharacterized protein</fullName>
    </submittedName>
</protein>
<dbReference type="RefSeq" id="WP_012693826.1">
    <property type="nucleotide sequence ID" value="NC_012526.1"/>
</dbReference>
<dbReference type="OrthoDB" id="5241899at2"/>
<dbReference type="EMBL" id="CP001114">
    <property type="protein sequence ID" value="ACO46704.1"/>
    <property type="molecule type" value="Genomic_DNA"/>
</dbReference>
<dbReference type="HOGENOM" id="CLU_065106_0_0_0"/>
<feature type="transmembrane region" description="Helical" evidence="1">
    <location>
        <begin position="246"/>
        <end position="265"/>
    </location>
</feature>
<dbReference type="KEGG" id="ddr:Deide_17330"/>
<dbReference type="Proteomes" id="UP000002208">
    <property type="component" value="Chromosome"/>
</dbReference>
<feature type="transmembrane region" description="Helical" evidence="1">
    <location>
        <begin position="303"/>
        <end position="326"/>
    </location>
</feature>
<sequence length="363" mass="39143">MTTQSTPSSFTAGHTRPLAHRGQNLITILLGFWLMIGLFVDGWAHQHLPSTLETFFTPWHGLFYAGYAATAAWIVFLISRNVRRGARGLAAIPLGYEAGVAGIFLFGAGGVGDMLWHTIFGIEKDVEALLSPTHLLLLSGMQLIVLSPFLAAWKNPDRTQDAPRFKAFLPTLLSATASLSFMSFFHMYLWGTTTVLHASPAVARWEAQGSVTSALAQQYNLVAILFTTVLLLVPVLLMVQRWRLPFGSVTLIFGLNGVLMAALGLASTPDISTLALLASPLAAGLVADALLGRQAAQPRPAGIWLLGFVTPVVFWGVHFLCVALLYGEGWSVELWSGITFMSGLIGFALSLLSTPPSLPRPES</sequence>
<evidence type="ECO:0000313" key="3">
    <source>
        <dbReference type="Proteomes" id="UP000002208"/>
    </source>
</evidence>
<reference evidence="2 3" key="1">
    <citation type="journal article" date="2009" name="PLoS Genet.">
        <title>Alliance of proteomics and genomics to unravel the specificities of Sahara bacterium Deinococcus deserti.</title>
        <authorList>
            <person name="de Groot A."/>
            <person name="Dulermo R."/>
            <person name="Ortet P."/>
            <person name="Blanchard L."/>
            <person name="Guerin P."/>
            <person name="Fernandez B."/>
            <person name="Vacherie B."/>
            <person name="Dossat C."/>
            <person name="Jolivet E."/>
            <person name="Siguier P."/>
            <person name="Chandler M."/>
            <person name="Barakat M."/>
            <person name="Dedieu A."/>
            <person name="Barbe V."/>
            <person name="Heulin T."/>
            <person name="Sommer S."/>
            <person name="Achouak W."/>
            <person name="Armengaud J."/>
        </authorList>
    </citation>
    <scope>NUCLEOTIDE SEQUENCE [LARGE SCALE GENOMIC DNA]</scope>
    <source>
        <strain evidence="3">DSM 17065 / CIP 109153 / LMG 22923 / VCD115</strain>
    </source>
</reference>
<evidence type="ECO:0000256" key="1">
    <source>
        <dbReference type="SAM" id="Phobius"/>
    </source>
</evidence>
<accession>C1CWY7</accession>
<evidence type="ECO:0000313" key="2">
    <source>
        <dbReference type="EMBL" id="ACO46704.1"/>
    </source>
</evidence>
<feature type="transmembrane region" description="Helical" evidence="1">
    <location>
        <begin position="25"/>
        <end position="44"/>
    </location>
</feature>
<feature type="transmembrane region" description="Helical" evidence="1">
    <location>
        <begin position="332"/>
        <end position="352"/>
    </location>
</feature>
<keyword evidence="1" id="KW-1133">Transmembrane helix</keyword>
<dbReference type="eggNOG" id="ENOG5031Y5Z">
    <property type="taxonomic scope" value="Bacteria"/>
</dbReference>
<feature type="transmembrane region" description="Helical" evidence="1">
    <location>
        <begin position="219"/>
        <end position="239"/>
    </location>
</feature>
<proteinExistence type="predicted"/>
<dbReference type="AlphaFoldDB" id="C1CWY7"/>
<keyword evidence="3" id="KW-1185">Reference proteome</keyword>
<name>C1CWY7_DEIDV</name>
<feature type="transmembrane region" description="Helical" evidence="1">
    <location>
        <begin position="94"/>
        <end position="115"/>
    </location>
</feature>